<name>A0A8B7NU41_HYAAZ</name>
<accession>A0A8B7NU41</accession>
<evidence type="ECO:0000313" key="1">
    <source>
        <dbReference type="Proteomes" id="UP000694843"/>
    </source>
</evidence>
<evidence type="ECO:0000313" key="2">
    <source>
        <dbReference type="RefSeq" id="XP_018017248.1"/>
    </source>
</evidence>
<proteinExistence type="predicted"/>
<feature type="non-terminal residue" evidence="2">
    <location>
        <position position="302"/>
    </location>
</feature>
<organism evidence="1 2">
    <name type="scientific">Hyalella azteca</name>
    <name type="common">Amphipod</name>
    <dbReference type="NCBI Taxonomy" id="294128"/>
    <lineage>
        <taxon>Eukaryota</taxon>
        <taxon>Metazoa</taxon>
        <taxon>Ecdysozoa</taxon>
        <taxon>Arthropoda</taxon>
        <taxon>Crustacea</taxon>
        <taxon>Multicrustacea</taxon>
        <taxon>Malacostraca</taxon>
        <taxon>Eumalacostraca</taxon>
        <taxon>Peracarida</taxon>
        <taxon>Amphipoda</taxon>
        <taxon>Senticaudata</taxon>
        <taxon>Talitrida</taxon>
        <taxon>Talitroidea</taxon>
        <taxon>Hyalellidae</taxon>
        <taxon>Hyalella</taxon>
    </lineage>
</organism>
<dbReference type="GeneID" id="108673875"/>
<sequence length="302" mass="33275">MYKCPWCPSISTSASHMTLHLLDDHQEHFSRNLHNFPAVDAIMKTESSCVAFGDVLSCEENANNVSNEFIASNEDKGDWSVARIVEENCMPENFSQGQALQSENDWLSLVISSIKEDESDGYTFAMPVTLAESVVDGSDNLAETVQSWCSHSNETIDVSGQDDLEMAVEGEKQDSEEPAAVWDEVKMNDVANDFSGDQDSSGEIIMSCTTDNSQLNERVFYKIDDKFLDFDASVVPASEKKDQNYHNNEEFSAPCLPHADTNPNLIVSDSMKNIDIAAGSFCGTVELETLKPASVHAYNPLA</sequence>
<keyword evidence="1" id="KW-1185">Reference proteome</keyword>
<dbReference type="Proteomes" id="UP000694843">
    <property type="component" value="Unplaced"/>
</dbReference>
<dbReference type="KEGG" id="hazt:108673875"/>
<gene>
    <name evidence="2" type="primary">LOC108673875</name>
</gene>
<protein>
    <submittedName>
        <fullName evidence="2">Uncharacterized protein LOC108673875</fullName>
    </submittedName>
</protein>
<dbReference type="RefSeq" id="XP_018017248.1">
    <property type="nucleotide sequence ID" value="XM_018161759.2"/>
</dbReference>
<reference evidence="2" key="1">
    <citation type="submission" date="2025-08" db="UniProtKB">
        <authorList>
            <consortium name="RefSeq"/>
        </authorList>
    </citation>
    <scope>IDENTIFICATION</scope>
</reference>
<dbReference type="AlphaFoldDB" id="A0A8B7NU41"/>